<dbReference type="CDD" id="cd00118">
    <property type="entry name" value="LysM"/>
    <property type="match status" value="1"/>
</dbReference>
<dbReference type="InterPro" id="IPR018392">
    <property type="entry name" value="LysM"/>
</dbReference>
<dbReference type="EMBL" id="FONN01000001">
    <property type="protein sequence ID" value="SFE12630.1"/>
    <property type="molecule type" value="Genomic_DNA"/>
</dbReference>
<reference evidence="3" key="1">
    <citation type="submission" date="2016-10" db="EMBL/GenBank/DDBJ databases">
        <authorList>
            <person name="Varghese N."/>
            <person name="Submissions S."/>
        </authorList>
    </citation>
    <scope>NUCLEOTIDE SEQUENCE [LARGE SCALE GENOMIC DNA]</scope>
    <source>
        <strain evidence="3">CGMCC 1.10223</strain>
    </source>
</reference>
<feature type="domain" description="LysM" evidence="1">
    <location>
        <begin position="105"/>
        <end position="149"/>
    </location>
</feature>
<dbReference type="InterPro" id="IPR036779">
    <property type="entry name" value="LysM_dom_sf"/>
</dbReference>
<evidence type="ECO:0000313" key="2">
    <source>
        <dbReference type="EMBL" id="SFE12630.1"/>
    </source>
</evidence>
<dbReference type="AlphaFoldDB" id="A0A1I1Y480"/>
<evidence type="ECO:0000313" key="3">
    <source>
        <dbReference type="Proteomes" id="UP000183410"/>
    </source>
</evidence>
<dbReference type="Proteomes" id="UP000183410">
    <property type="component" value="Unassembled WGS sequence"/>
</dbReference>
<gene>
    <name evidence="2" type="ORF">SAMN04487969_101194</name>
</gene>
<protein>
    <recommendedName>
        <fullName evidence="1">LysM domain-containing protein</fullName>
    </recommendedName>
</protein>
<dbReference type="SUPFAM" id="SSF54106">
    <property type="entry name" value="LysM domain"/>
    <property type="match status" value="1"/>
</dbReference>
<proteinExistence type="predicted"/>
<keyword evidence="3" id="KW-1185">Reference proteome</keyword>
<organism evidence="2 3">
    <name type="scientific">Paenibacillus algorifonticola</name>
    <dbReference type="NCBI Taxonomy" id="684063"/>
    <lineage>
        <taxon>Bacteria</taxon>
        <taxon>Bacillati</taxon>
        <taxon>Bacillota</taxon>
        <taxon>Bacilli</taxon>
        <taxon>Bacillales</taxon>
        <taxon>Paenibacillaceae</taxon>
        <taxon>Paenibacillus</taxon>
    </lineage>
</organism>
<name>A0A1I1Y480_9BACL</name>
<dbReference type="Gene3D" id="3.10.350.10">
    <property type="entry name" value="LysM domain"/>
    <property type="match status" value="1"/>
</dbReference>
<evidence type="ECO:0000259" key="1">
    <source>
        <dbReference type="SMART" id="SM00257"/>
    </source>
</evidence>
<sequence>MFGAVAGAVELTLISQIFKKVVTNGAQNNTLYRQMTILNGGFVMDRADRAFIPGGGFGGGFGRPFFRPFPHPFFPNRFLFPFFFFSPFLFPFFRDGNSDDMIYAQHQAQHGETLAAVCHKYNIPHAIMEEANPHINPTQLKAGEMVYIPRISNMMCQKTYSEMAAGGQQTQPMMYHGQHS</sequence>
<dbReference type="SMART" id="SM00257">
    <property type="entry name" value="LysM"/>
    <property type="match status" value="1"/>
</dbReference>
<accession>A0A1I1Y480</accession>